<dbReference type="Proteomes" id="UP000734823">
    <property type="component" value="Unassembled WGS sequence"/>
</dbReference>
<keyword evidence="2" id="KW-1185">Reference proteome</keyword>
<dbReference type="InterPro" id="IPR021799">
    <property type="entry name" value="PIN-like_prokaryotic"/>
</dbReference>
<dbReference type="PANTHER" id="PTHR39550">
    <property type="entry name" value="SLL0658 PROTEIN"/>
    <property type="match status" value="1"/>
</dbReference>
<dbReference type="EMBL" id="JABVED010000010">
    <property type="protein sequence ID" value="MBC6449188.1"/>
    <property type="molecule type" value="Genomic_DNA"/>
</dbReference>
<name>A0ABR7L918_9PSEU</name>
<comment type="caution">
    <text evidence="1">The sequence shown here is derived from an EMBL/GenBank/DDBJ whole genome shotgun (WGS) entry which is preliminary data.</text>
</comment>
<reference evidence="1 2" key="1">
    <citation type="submission" date="2020-06" db="EMBL/GenBank/DDBJ databases">
        <title>Actinokineospora xiongansis sp. nov., isolated from soil of Baiyangdian.</title>
        <authorList>
            <person name="Zhang X."/>
        </authorList>
    </citation>
    <scope>NUCLEOTIDE SEQUENCE [LARGE SCALE GENOMIC DNA]</scope>
    <source>
        <strain evidence="1 2">HBU206404</strain>
    </source>
</reference>
<proteinExistence type="predicted"/>
<accession>A0ABR7L918</accession>
<organism evidence="1 2">
    <name type="scientific">Actinokineospora xionganensis</name>
    <dbReference type="NCBI Taxonomy" id="2684470"/>
    <lineage>
        <taxon>Bacteria</taxon>
        <taxon>Bacillati</taxon>
        <taxon>Actinomycetota</taxon>
        <taxon>Actinomycetes</taxon>
        <taxon>Pseudonocardiales</taxon>
        <taxon>Pseudonocardiaceae</taxon>
        <taxon>Actinokineospora</taxon>
    </lineage>
</organism>
<sequence length="180" mass="19705">MTTSEPIVFDTGPLTHFARAHWLGPLKAVVEGHPVLIPDVVVEELKEGARRDSRIQAVLDADWIEHRELRTAEEVAAYQQFEELLVYRNRNRGEAGALALASTAGGITVIDDGAGRRAAKKHGIENKPTLRLLCEAIRSGLLTVPLVSALADDLIISNYRLPFVLGGFESWAQENGLMDA</sequence>
<evidence type="ECO:0000313" key="2">
    <source>
        <dbReference type="Proteomes" id="UP000734823"/>
    </source>
</evidence>
<gene>
    <name evidence="1" type="ORF">GPZ80_18640</name>
</gene>
<dbReference type="Pfam" id="PF11848">
    <property type="entry name" value="DUF3368"/>
    <property type="match status" value="1"/>
</dbReference>
<protein>
    <recommendedName>
        <fullName evidence="3">Nucleic acid-binding protein</fullName>
    </recommendedName>
</protein>
<evidence type="ECO:0008006" key="3">
    <source>
        <dbReference type="Google" id="ProtNLM"/>
    </source>
</evidence>
<evidence type="ECO:0000313" key="1">
    <source>
        <dbReference type="EMBL" id="MBC6449188.1"/>
    </source>
</evidence>
<dbReference type="PANTHER" id="PTHR39550:SF1">
    <property type="entry name" value="SLL0658 PROTEIN"/>
    <property type="match status" value="1"/>
</dbReference>